<dbReference type="EMBL" id="JAHRIQ010104785">
    <property type="protein sequence ID" value="MEQ2254855.1"/>
    <property type="molecule type" value="Genomic_DNA"/>
</dbReference>
<evidence type="ECO:0000313" key="2">
    <source>
        <dbReference type="Proteomes" id="UP001482620"/>
    </source>
</evidence>
<comment type="caution">
    <text evidence="1">The sequence shown here is derived from an EMBL/GenBank/DDBJ whole genome shotgun (WGS) entry which is preliminary data.</text>
</comment>
<reference evidence="1 2" key="1">
    <citation type="submission" date="2021-06" db="EMBL/GenBank/DDBJ databases">
        <authorList>
            <person name="Palmer J.M."/>
        </authorList>
    </citation>
    <scope>NUCLEOTIDE SEQUENCE [LARGE SCALE GENOMIC DNA]</scope>
    <source>
        <strain evidence="2">if_2019</strain>
        <tissue evidence="1">Muscle</tissue>
    </source>
</reference>
<organism evidence="1 2">
    <name type="scientific">Ilyodon furcidens</name>
    <name type="common">goldbreast splitfin</name>
    <dbReference type="NCBI Taxonomy" id="33524"/>
    <lineage>
        <taxon>Eukaryota</taxon>
        <taxon>Metazoa</taxon>
        <taxon>Chordata</taxon>
        <taxon>Craniata</taxon>
        <taxon>Vertebrata</taxon>
        <taxon>Euteleostomi</taxon>
        <taxon>Actinopterygii</taxon>
        <taxon>Neopterygii</taxon>
        <taxon>Teleostei</taxon>
        <taxon>Neoteleostei</taxon>
        <taxon>Acanthomorphata</taxon>
        <taxon>Ovalentaria</taxon>
        <taxon>Atherinomorphae</taxon>
        <taxon>Cyprinodontiformes</taxon>
        <taxon>Goodeidae</taxon>
        <taxon>Ilyodon</taxon>
    </lineage>
</organism>
<sequence length="102" mass="10846">MHSVTILREDCYTSKGRGNLVCVMAGAHVTHQLRDLLCGGCIVVSLGICGGSLASVGTGLVWSLAEQELVFGPTPSSLHMQHHTAVGLWCVSRWALGWVTTL</sequence>
<gene>
    <name evidence="1" type="ORF">ILYODFUR_007891</name>
</gene>
<proteinExistence type="predicted"/>
<accession>A0ABV0VDH4</accession>
<dbReference type="Proteomes" id="UP001482620">
    <property type="component" value="Unassembled WGS sequence"/>
</dbReference>
<protein>
    <submittedName>
        <fullName evidence="1">Uncharacterized protein</fullName>
    </submittedName>
</protein>
<evidence type="ECO:0000313" key="1">
    <source>
        <dbReference type="EMBL" id="MEQ2254855.1"/>
    </source>
</evidence>
<name>A0ABV0VDH4_9TELE</name>
<keyword evidence="2" id="KW-1185">Reference proteome</keyword>